<dbReference type="AlphaFoldDB" id="D7PJM1"/>
<dbReference type="RefSeq" id="YP_003734636.1">
    <property type="nucleotide sequence ID" value="NC_014267.1"/>
</dbReference>
<keyword evidence="4 6" id="KW-1133">Transmembrane helix</keyword>
<proteinExistence type="inferred from homology"/>
<dbReference type="GeneID" id="9385028"/>
<comment type="function">
    <text evidence="6">Required during biogenesis of c-type cytochromes (cytochrome c6 and cytochrome f) at the step of heme attachment.</text>
</comment>
<feature type="transmembrane region" description="Helical" evidence="7">
    <location>
        <begin position="12"/>
        <end position="32"/>
    </location>
</feature>
<feature type="domain" description="ResB-like" evidence="8">
    <location>
        <begin position="12"/>
        <end position="273"/>
    </location>
</feature>
<keyword evidence="2 6" id="KW-0812">Transmembrane</keyword>
<evidence type="ECO:0000259" key="8">
    <source>
        <dbReference type="Pfam" id="PF05140"/>
    </source>
</evidence>
<dbReference type="GO" id="GO:0009535">
    <property type="term" value="C:chloroplast thylakoid membrane"/>
    <property type="evidence" value="ECO:0007669"/>
    <property type="project" value="UniProtKB-SubCell"/>
</dbReference>
<comment type="similarity">
    <text evidence="6">Belongs to the Ccs1/CcsB family.</text>
</comment>
<dbReference type="InterPro" id="IPR007816">
    <property type="entry name" value="ResB-like_domain"/>
</dbReference>
<feature type="transmembrane region" description="Helical" evidence="7">
    <location>
        <begin position="72"/>
        <end position="91"/>
    </location>
</feature>
<dbReference type="PROSITE" id="PS51257">
    <property type="entry name" value="PROKAR_LIPOPROTEIN"/>
    <property type="match status" value="1"/>
</dbReference>
<keyword evidence="6" id="KW-0793">Thylakoid</keyword>
<keyword evidence="5 6" id="KW-0472">Membrane</keyword>
<evidence type="ECO:0000256" key="6">
    <source>
        <dbReference type="HAMAP-Rule" id="MF_01392"/>
    </source>
</evidence>
<dbReference type="Pfam" id="PF05140">
    <property type="entry name" value="ResB"/>
    <property type="match status" value="2"/>
</dbReference>
<gene>
    <name evidence="6" type="primary">ccs1</name>
</gene>
<keyword evidence="9" id="KW-0934">Plastid</keyword>
<reference evidence="9" key="1">
    <citation type="journal article" date="2010" name="PLoS ONE">
        <title>The complete plastid genomes of the two 'dinotoms' Durinskia baltica and Kryptoperidinium foliaceum.</title>
        <authorList>
            <person name="Imanian B."/>
            <person name="Pombert J.F."/>
            <person name="Keeling P.J."/>
        </authorList>
    </citation>
    <scope>NUCLEOTIDE SEQUENCE</scope>
    <source>
        <strain evidence="9">CCMP1326</strain>
    </source>
</reference>
<sequence length="421" mass="48614">MKQKVFRTLADLRFSIFILLLISACSIIGTVIEQDQSIEIYKLNYPLNTPVFGFLSWDLILKLGLDHVYKTWWFLSLIFLFGCSLTLCSFLQQLPSLKIARRCQFFRTTNPFYRLKISTILNQFSLNRILNQIKQNQYSIFHQKNMVYCYKGLIGRIAPIIVHFSMILILLGTIISSLFGFKAQEIVPKTESFHLQNILATGPLTVISQSSARINDFWITYTPTKTISQFYSDISILDSKGSETNRKTISVNYPLVQDGVYYYQTDWNLIGLRLENSKHQIVEYPLINVFGSSDKVWLTWISNSEQSQKGLLAIIDNLEGYCSLYNNNGEFLGNLELNETNSFDQPLTLFEIISSTGLQIKTDPGIPIIYSGFFFLMISTLISYITYSQIWLIQQKNKLFIGGNTNRAVFEFELEFFKFIK</sequence>
<dbReference type="HAMAP" id="MF_01392">
    <property type="entry name" value="CytC_Ccs1"/>
    <property type="match status" value="1"/>
</dbReference>
<keyword evidence="9" id="KW-0150">Chloroplast</keyword>
<dbReference type="InterPro" id="IPR023494">
    <property type="entry name" value="Cyt_c_bgen_Ccs1/CcsB/ResB"/>
</dbReference>
<feature type="transmembrane region" description="Helical" evidence="7">
    <location>
        <begin position="160"/>
        <end position="181"/>
    </location>
</feature>
<evidence type="ECO:0000256" key="7">
    <source>
        <dbReference type="SAM" id="Phobius"/>
    </source>
</evidence>
<feature type="transmembrane region" description="Helical" evidence="7">
    <location>
        <begin position="368"/>
        <end position="387"/>
    </location>
</feature>
<geneLocation type="chloroplast" evidence="9"/>
<dbReference type="EMBL" id="GU591328">
    <property type="protein sequence ID" value="ADI40421.1"/>
    <property type="molecule type" value="Genomic_DNA"/>
</dbReference>
<evidence type="ECO:0000256" key="3">
    <source>
        <dbReference type="ARBA" id="ARBA00022748"/>
    </source>
</evidence>
<evidence type="ECO:0000256" key="5">
    <source>
        <dbReference type="ARBA" id="ARBA00023136"/>
    </source>
</evidence>
<dbReference type="GO" id="GO:0017004">
    <property type="term" value="P:cytochrome complex assembly"/>
    <property type="evidence" value="ECO:0007669"/>
    <property type="project" value="UniProtKB-UniRule"/>
</dbReference>
<feature type="domain" description="ResB-like" evidence="8">
    <location>
        <begin position="343"/>
        <end position="416"/>
    </location>
</feature>
<evidence type="ECO:0000256" key="1">
    <source>
        <dbReference type="ARBA" id="ARBA00004141"/>
    </source>
</evidence>
<keyword evidence="3 6" id="KW-0201">Cytochrome c-type biogenesis</keyword>
<name>D7PJM1_9DINO</name>
<protein>
    <recommendedName>
        <fullName evidence="6">Cytochrome c biogenesis protein Ccs1</fullName>
    </recommendedName>
</protein>
<accession>D7PJM1</accession>
<dbReference type="PANTHER" id="PTHR31566">
    <property type="entry name" value="CYTOCHROME C BIOGENESIS PROTEIN CCS1, CHLOROPLASTIC"/>
    <property type="match status" value="1"/>
</dbReference>
<evidence type="ECO:0000313" key="9">
    <source>
        <dbReference type="EMBL" id="ADI40421.1"/>
    </source>
</evidence>
<organism evidence="9">
    <name type="scientific">Kryptoperidinium foliaceum</name>
    <dbReference type="NCBI Taxonomy" id="160619"/>
    <lineage>
        <taxon>Eukaryota</taxon>
        <taxon>Sar</taxon>
        <taxon>Alveolata</taxon>
        <taxon>Dinophyceae</taxon>
        <taxon>Peridiniales</taxon>
        <taxon>Kryptoperidiniaceae</taxon>
        <taxon>Kryptoperidinium</taxon>
    </lineage>
</organism>
<evidence type="ECO:0000256" key="4">
    <source>
        <dbReference type="ARBA" id="ARBA00022989"/>
    </source>
</evidence>
<evidence type="ECO:0000256" key="2">
    <source>
        <dbReference type="ARBA" id="ARBA00022692"/>
    </source>
</evidence>
<comment type="subunit">
    <text evidence="6">May interact with CcsA.</text>
</comment>
<comment type="subcellular location">
    <subcellularLocation>
        <location evidence="1">Membrane</location>
        <topology evidence="1">Multi-pass membrane protein</topology>
    </subcellularLocation>
    <subcellularLocation>
        <location evidence="6">Plastid</location>
        <location evidence="6">Chloroplast thylakoid membrane</location>
        <topology evidence="6">Multi-pass membrane protein</topology>
    </subcellularLocation>
</comment>
<dbReference type="PANTHER" id="PTHR31566:SF0">
    <property type="entry name" value="CYTOCHROME C BIOGENESIS PROTEIN CCS1, CHLOROPLASTIC"/>
    <property type="match status" value="1"/>
</dbReference>